<protein>
    <submittedName>
        <fullName evidence="1">Uncharacterized protein</fullName>
    </submittedName>
</protein>
<evidence type="ECO:0000313" key="2">
    <source>
        <dbReference type="Proteomes" id="UP001056120"/>
    </source>
</evidence>
<reference evidence="2" key="1">
    <citation type="journal article" date="2022" name="Mol. Ecol. Resour.">
        <title>The genomes of chicory, endive, great burdock and yacon provide insights into Asteraceae palaeo-polyploidization history and plant inulin production.</title>
        <authorList>
            <person name="Fan W."/>
            <person name="Wang S."/>
            <person name="Wang H."/>
            <person name="Wang A."/>
            <person name="Jiang F."/>
            <person name="Liu H."/>
            <person name="Zhao H."/>
            <person name="Xu D."/>
            <person name="Zhang Y."/>
        </authorList>
    </citation>
    <scope>NUCLEOTIDE SEQUENCE [LARGE SCALE GENOMIC DNA]</scope>
    <source>
        <strain evidence="2">cv. Yunnan</strain>
    </source>
</reference>
<comment type="caution">
    <text evidence="1">The sequence shown here is derived from an EMBL/GenBank/DDBJ whole genome shotgun (WGS) entry which is preliminary data.</text>
</comment>
<dbReference type="Proteomes" id="UP001056120">
    <property type="component" value="Linkage Group LG20"/>
</dbReference>
<gene>
    <name evidence="1" type="ORF">L1987_59439</name>
</gene>
<reference evidence="1 2" key="2">
    <citation type="journal article" date="2022" name="Mol. Ecol. Resour.">
        <title>The genomes of chicory, endive, great burdock and yacon provide insights into Asteraceae paleo-polyploidization history and plant inulin production.</title>
        <authorList>
            <person name="Fan W."/>
            <person name="Wang S."/>
            <person name="Wang H."/>
            <person name="Wang A."/>
            <person name="Jiang F."/>
            <person name="Liu H."/>
            <person name="Zhao H."/>
            <person name="Xu D."/>
            <person name="Zhang Y."/>
        </authorList>
    </citation>
    <scope>NUCLEOTIDE SEQUENCE [LARGE SCALE GENOMIC DNA]</scope>
    <source>
        <strain evidence="2">cv. Yunnan</strain>
        <tissue evidence="1">Leaves</tissue>
    </source>
</reference>
<proteinExistence type="predicted"/>
<sequence length="411" mass="45828">MMSGMVSCTQPPFSTTRVNCKRDMKENLSSIAKTLKPSRLQQLFFLAECTNAVDLAVGFPDFPAPPHIKAAAVSAITSDFNQYRHVQGICNLLADKMKQMHGLDVDPLTDIAICCGQTEAFAATMFAIINPGDEEILFDPSFETYETCVLMAGGVPVYVALDPPYWTLDKVKLFDAFSAKTKALVLNSPHNPTGKVFNMDELKIIAEYCRTKDCIAITDEVYEHMVYDNEPHISLSSLPGMQERTIITSSLSKTYSVTGWRIGWAIGPSCIAFAIKNIHTKLTDCAPAPFQEAALAALTSPPEYYISLRKDYESKRDFLFKLLSQLGFQVEVKPRGSLFIFAAIPRTCKLTDVEFVEEMIKQGGVIAVPGCGFFHTNHDYHKRYIRFAFCKDDATLTSAAQKMQELEFFES</sequence>
<name>A0ACB9D638_9ASTR</name>
<dbReference type="EMBL" id="CM042037">
    <property type="protein sequence ID" value="KAI3741762.1"/>
    <property type="molecule type" value="Genomic_DNA"/>
</dbReference>
<accession>A0ACB9D638</accession>
<evidence type="ECO:0000313" key="1">
    <source>
        <dbReference type="EMBL" id="KAI3741762.1"/>
    </source>
</evidence>
<organism evidence="1 2">
    <name type="scientific">Smallanthus sonchifolius</name>
    <dbReference type="NCBI Taxonomy" id="185202"/>
    <lineage>
        <taxon>Eukaryota</taxon>
        <taxon>Viridiplantae</taxon>
        <taxon>Streptophyta</taxon>
        <taxon>Embryophyta</taxon>
        <taxon>Tracheophyta</taxon>
        <taxon>Spermatophyta</taxon>
        <taxon>Magnoliopsida</taxon>
        <taxon>eudicotyledons</taxon>
        <taxon>Gunneridae</taxon>
        <taxon>Pentapetalae</taxon>
        <taxon>asterids</taxon>
        <taxon>campanulids</taxon>
        <taxon>Asterales</taxon>
        <taxon>Asteraceae</taxon>
        <taxon>Asteroideae</taxon>
        <taxon>Heliantheae alliance</taxon>
        <taxon>Millerieae</taxon>
        <taxon>Smallanthus</taxon>
    </lineage>
</organism>
<keyword evidence="2" id="KW-1185">Reference proteome</keyword>